<protein>
    <recommendedName>
        <fullName evidence="4">threonine ammonia-lyase</fullName>
        <ecNumber evidence="4">4.3.1.19</ecNumber>
    </recommendedName>
</protein>
<dbReference type="InterPro" id="IPR036052">
    <property type="entry name" value="TrpB-like_PALP_sf"/>
</dbReference>
<dbReference type="EMBL" id="WSZK01000015">
    <property type="protein sequence ID" value="MWG34888.1"/>
    <property type="molecule type" value="Genomic_DNA"/>
</dbReference>
<dbReference type="InterPro" id="IPR002912">
    <property type="entry name" value="ACT_dom"/>
</dbReference>
<keyword evidence="5" id="KW-0100">Branched-chain amino acid biosynthesis</keyword>
<keyword evidence="6" id="KW-0663">Pyridoxal phosphate</keyword>
<evidence type="ECO:0000256" key="2">
    <source>
        <dbReference type="ARBA" id="ARBA00004810"/>
    </source>
</evidence>
<dbReference type="GO" id="GO:0006565">
    <property type="term" value="P:L-serine catabolic process"/>
    <property type="evidence" value="ECO:0007669"/>
    <property type="project" value="TreeGrafter"/>
</dbReference>
<dbReference type="PANTHER" id="PTHR48078:SF6">
    <property type="entry name" value="L-THREONINE DEHYDRATASE CATABOLIC TDCB"/>
    <property type="match status" value="1"/>
</dbReference>
<dbReference type="OrthoDB" id="9915at2157"/>
<dbReference type="FunFam" id="3.40.50.1100:FF:000005">
    <property type="entry name" value="Threonine dehydratase catabolic"/>
    <property type="match status" value="1"/>
</dbReference>
<evidence type="ECO:0000256" key="1">
    <source>
        <dbReference type="ARBA" id="ARBA00001933"/>
    </source>
</evidence>
<dbReference type="NCBIfam" id="TIGR01127">
    <property type="entry name" value="ilvA_1Cterm"/>
    <property type="match status" value="1"/>
</dbReference>
<keyword evidence="5" id="KW-0412">Isoleucine biosynthesis</keyword>
<dbReference type="Pfam" id="PF00291">
    <property type="entry name" value="PALP"/>
    <property type="match status" value="1"/>
</dbReference>
<dbReference type="PROSITE" id="PS00165">
    <property type="entry name" value="DEHYDRATASE_SER_THR"/>
    <property type="match status" value="1"/>
</dbReference>
<dbReference type="GO" id="GO:0003941">
    <property type="term" value="F:L-serine ammonia-lyase activity"/>
    <property type="evidence" value="ECO:0007669"/>
    <property type="project" value="TreeGrafter"/>
</dbReference>
<dbReference type="UniPathway" id="UPA00047">
    <property type="reaction ID" value="UER00054"/>
</dbReference>
<organism evidence="9 10">
    <name type="scientific">Halomarina oriensis</name>
    <dbReference type="NCBI Taxonomy" id="671145"/>
    <lineage>
        <taxon>Archaea</taxon>
        <taxon>Methanobacteriati</taxon>
        <taxon>Methanobacteriota</taxon>
        <taxon>Stenosarchaea group</taxon>
        <taxon>Halobacteria</taxon>
        <taxon>Halobacteriales</taxon>
        <taxon>Natronomonadaceae</taxon>
        <taxon>Halomarina</taxon>
    </lineage>
</organism>
<accession>A0A6B0GT55</accession>
<gene>
    <name evidence="9" type="ORF">GQS65_10355</name>
</gene>
<evidence type="ECO:0000256" key="6">
    <source>
        <dbReference type="ARBA" id="ARBA00022898"/>
    </source>
</evidence>
<evidence type="ECO:0000256" key="3">
    <source>
        <dbReference type="ARBA" id="ARBA00010869"/>
    </source>
</evidence>
<keyword evidence="10" id="KW-1185">Reference proteome</keyword>
<dbReference type="InterPro" id="IPR050147">
    <property type="entry name" value="Ser/Thr_Dehydratase"/>
</dbReference>
<keyword evidence="5" id="KW-0028">Amino-acid biosynthesis</keyword>
<dbReference type="InterPro" id="IPR000634">
    <property type="entry name" value="Ser/Thr_deHydtase_PyrdxlP-BS"/>
</dbReference>
<sequence>MLSLSDVRAARERIADAATHTPMQYSNTFSRFTDAEIYLKCEQFQRTGAFKIRGATNRIATLTDDQRESGVVTASAGNHAQGVALAATTAGVDAKIVMPENAPISKVKATEGYGASIVLHGKDYDEAQERAHDIEREEGRFYLHAFDDEYVMAGQGTIGLEIVEDCPEVDTVVVPIGGGGLISGIATAVKGLAPDVRVVGVQAEGASTVADALDKGGPVCVDSVDTIADGIAVREVGEHTFSVIEERVDEVVTVSDREIAMAITNLLERSKLLAEGAGAAGLAATLEGKFETAEGEVVVPLLCGGNIDPNVLTTVLMTGLIESGRYLRVRTVLKDQPGTLTELTRVIADQRANIYGIQHDRTARDIGMGSAEVELDLETRGHDHVTRLVDALEAHGYPVEILV</sequence>
<evidence type="ECO:0000256" key="7">
    <source>
        <dbReference type="ARBA" id="ARBA00023239"/>
    </source>
</evidence>
<dbReference type="GO" id="GO:0004794">
    <property type="term" value="F:threonine deaminase activity"/>
    <property type="evidence" value="ECO:0007669"/>
    <property type="project" value="UniProtKB-EC"/>
</dbReference>
<dbReference type="Proteomes" id="UP000451471">
    <property type="component" value="Unassembled WGS sequence"/>
</dbReference>
<evidence type="ECO:0000313" key="10">
    <source>
        <dbReference type="Proteomes" id="UP000451471"/>
    </source>
</evidence>
<dbReference type="Pfam" id="PF13291">
    <property type="entry name" value="ACT_4"/>
    <property type="match status" value="1"/>
</dbReference>
<dbReference type="InterPro" id="IPR001926">
    <property type="entry name" value="TrpB-like_PALP"/>
</dbReference>
<dbReference type="GO" id="GO:0006567">
    <property type="term" value="P:L-threonine catabolic process"/>
    <property type="evidence" value="ECO:0007669"/>
    <property type="project" value="InterPro"/>
</dbReference>
<proteinExistence type="inferred from homology"/>
<comment type="cofactor">
    <cofactor evidence="1">
        <name>pyridoxal 5'-phosphate</name>
        <dbReference type="ChEBI" id="CHEBI:597326"/>
    </cofactor>
</comment>
<comment type="caution">
    <text evidence="9">The sequence shown here is derived from an EMBL/GenBank/DDBJ whole genome shotgun (WGS) entry which is preliminary data.</text>
</comment>
<dbReference type="InterPro" id="IPR045865">
    <property type="entry name" value="ACT-like_dom_sf"/>
</dbReference>
<feature type="domain" description="ACT" evidence="8">
    <location>
        <begin position="328"/>
        <end position="403"/>
    </location>
</feature>
<comment type="pathway">
    <text evidence="2">Amino-acid biosynthesis; L-isoleucine biosynthesis; 2-oxobutanoate from L-threonine: step 1/1.</text>
</comment>
<reference evidence="9 10" key="1">
    <citation type="submission" date="2019-12" db="EMBL/GenBank/DDBJ databases">
        <title>Halocatena pleomorpha gen. nov. sp. nov., an extremely halophilic archaeon of family Halobacteriaceae isolated from saltpan soil.</title>
        <authorList>
            <person name="Pal Y."/>
            <person name="Verma A."/>
            <person name="Krishnamurthi S."/>
            <person name="Kumar P."/>
        </authorList>
    </citation>
    <scope>NUCLEOTIDE SEQUENCE [LARGE SCALE GENOMIC DNA]</scope>
    <source>
        <strain evidence="9 10">JCM 16495</strain>
    </source>
</reference>
<dbReference type="PROSITE" id="PS51671">
    <property type="entry name" value="ACT"/>
    <property type="match status" value="1"/>
</dbReference>
<dbReference type="EC" id="4.3.1.19" evidence="4"/>
<evidence type="ECO:0000313" key="9">
    <source>
        <dbReference type="EMBL" id="MWG34888.1"/>
    </source>
</evidence>
<dbReference type="RefSeq" id="WP_158204522.1">
    <property type="nucleotide sequence ID" value="NZ_WSZK01000015.1"/>
</dbReference>
<dbReference type="AlphaFoldDB" id="A0A6B0GT55"/>
<dbReference type="SUPFAM" id="SSF55021">
    <property type="entry name" value="ACT-like"/>
    <property type="match status" value="1"/>
</dbReference>
<evidence type="ECO:0000256" key="4">
    <source>
        <dbReference type="ARBA" id="ARBA00012096"/>
    </source>
</evidence>
<dbReference type="CDD" id="cd01562">
    <property type="entry name" value="Thr-dehyd"/>
    <property type="match status" value="1"/>
</dbReference>
<name>A0A6B0GT55_9EURY</name>
<dbReference type="PANTHER" id="PTHR48078">
    <property type="entry name" value="THREONINE DEHYDRATASE, MITOCHONDRIAL-RELATED"/>
    <property type="match status" value="1"/>
</dbReference>
<dbReference type="Gene3D" id="3.40.50.1100">
    <property type="match status" value="2"/>
</dbReference>
<evidence type="ECO:0000256" key="5">
    <source>
        <dbReference type="ARBA" id="ARBA00022624"/>
    </source>
</evidence>
<dbReference type="FunFam" id="3.40.50.1100:FF:000007">
    <property type="entry name" value="L-threonine dehydratase catabolic TdcB"/>
    <property type="match status" value="1"/>
</dbReference>
<dbReference type="InterPro" id="IPR005789">
    <property type="entry name" value="Thr_deHydtase_catblc"/>
</dbReference>
<keyword evidence="7 9" id="KW-0456">Lyase</keyword>
<evidence type="ECO:0000259" key="8">
    <source>
        <dbReference type="PROSITE" id="PS51671"/>
    </source>
</evidence>
<dbReference type="CDD" id="cd04886">
    <property type="entry name" value="ACT_ThrD-II-like"/>
    <property type="match status" value="1"/>
</dbReference>
<dbReference type="SUPFAM" id="SSF53686">
    <property type="entry name" value="Tryptophan synthase beta subunit-like PLP-dependent enzymes"/>
    <property type="match status" value="1"/>
</dbReference>
<dbReference type="Gene3D" id="3.30.70.260">
    <property type="match status" value="1"/>
</dbReference>
<dbReference type="GO" id="GO:0030170">
    <property type="term" value="F:pyridoxal phosphate binding"/>
    <property type="evidence" value="ECO:0007669"/>
    <property type="project" value="InterPro"/>
</dbReference>
<dbReference type="InterPro" id="IPR044561">
    <property type="entry name" value="ACT_ThrD-II-like"/>
</dbReference>
<comment type="similarity">
    <text evidence="3">Belongs to the serine/threonine dehydratase family.</text>
</comment>
<dbReference type="GO" id="GO:0009097">
    <property type="term" value="P:isoleucine biosynthetic process"/>
    <property type="evidence" value="ECO:0007669"/>
    <property type="project" value="UniProtKB-UniPathway"/>
</dbReference>